<dbReference type="AlphaFoldDB" id="A0A840IJS6"/>
<evidence type="ECO:0000313" key="3">
    <source>
        <dbReference type="EMBL" id="MBB4665026.1"/>
    </source>
</evidence>
<sequence length="105" mass="11045">MFAPRRRPLLRAAMMGGAGYAAGKRAQRTSYREAEQEQRISELEQERYAQPAAAPPPPPTAPAETAPAAGGDLVAKLGELKGLLDAGALTQDEFEAAKAKILQGG</sequence>
<reference evidence="3 4" key="1">
    <citation type="submission" date="2020-08" db="EMBL/GenBank/DDBJ databases">
        <title>Genomic Encyclopedia of Archaeal and Bacterial Type Strains, Phase II (KMG-II): from individual species to whole genera.</title>
        <authorList>
            <person name="Goeker M."/>
        </authorList>
    </citation>
    <scope>NUCLEOTIDE SEQUENCE [LARGE SCALE GENOMIC DNA]</scope>
    <source>
        <strain evidence="3 4">DSM 23288</strain>
    </source>
</reference>
<gene>
    <name evidence="3" type="ORF">BDZ31_004645</name>
</gene>
<feature type="region of interest" description="Disordered" evidence="1">
    <location>
        <begin position="19"/>
        <end position="70"/>
    </location>
</feature>
<evidence type="ECO:0000256" key="1">
    <source>
        <dbReference type="SAM" id="MobiDB-lite"/>
    </source>
</evidence>
<protein>
    <recommendedName>
        <fullName evidence="2">SHOCT domain-containing protein</fullName>
    </recommendedName>
</protein>
<feature type="domain" description="SHOCT" evidence="2">
    <location>
        <begin position="76"/>
        <end position="102"/>
    </location>
</feature>
<keyword evidence="4" id="KW-1185">Reference proteome</keyword>
<organism evidence="3 4">
    <name type="scientific">Conexibacter arvalis</name>
    <dbReference type="NCBI Taxonomy" id="912552"/>
    <lineage>
        <taxon>Bacteria</taxon>
        <taxon>Bacillati</taxon>
        <taxon>Actinomycetota</taxon>
        <taxon>Thermoleophilia</taxon>
        <taxon>Solirubrobacterales</taxon>
        <taxon>Conexibacteraceae</taxon>
        <taxon>Conexibacter</taxon>
    </lineage>
</organism>
<dbReference type="Proteomes" id="UP000585272">
    <property type="component" value="Unassembled WGS sequence"/>
</dbReference>
<proteinExistence type="predicted"/>
<dbReference type="Pfam" id="PF09851">
    <property type="entry name" value="SHOCT"/>
    <property type="match status" value="1"/>
</dbReference>
<dbReference type="EMBL" id="JACHNU010000010">
    <property type="protein sequence ID" value="MBB4665026.1"/>
    <property type="molecule type" value="Genomic_DNA"/>
</dbReference>
<evidence type="ECO:0000313" key="4">
    <source>
        <dbReference type="Proteomes" id="UP000585272"/>
    </source>
</evidence>
<dbReference type="RefSeq" id="WP_183345588.1">
    <property type="nucleotide sequence ID" value="NZ_JACHNU010000010.1"/>
</dbReference>
<dbReference type="InterPro" id="IPR018649">
    <property type="entry name" value="SHOCT"/>
</dbReference>
<accession>A0A840IJS6</accession>
<feature type="compositionally biased region" description="Basic and acidic residues" evidence="1">
    <location>
        <begin position="30"/>
        <end position="47"/>
    </location>
</feature>
<evidence type="ECO:0000259" key="2">
    <source>
        <dbReference type="Pfam" id="PF09851"/>
    </source>
</evidence>
<comment type="caution">
    <text evidence="3">The sequence shown here is derived from an EMBL/GenBank/DDBJ whole genome shotgun (WGS) entry which is preliminary data.</text>
</comment>
<name>A0A840IJS6_9ACTN</name>